<feature type="compositionally biased region" description="Polar residues" evidence="9">
    <location>
        <begin position="1391"/>
        <end position="1404"/>
    </location>
</feature>
<feature type="region of interest" description="Disordered" evidence="9">
    <location>
        <begin position="719"/>
        <end position="757"/>
    </location>
</feature>
<evidence type="ECO:0000256" key="4">
    <source>
        <dbReference type="ARBA" id="ARBA00022741"/>
    </source>
</evidence>
<dbReference type="GO" id="GO:0005507">
    <property type="term" value="F:copper ion binding"/>
    <property type="evidence" value="ECO:0007669"/>
    <property type="project" value="EnsemblFungi"/>
</dbReference>
<protein>
    <recommendedName>
        <fullName evidence="10">Protein kinase domain-containing protein</fullName>
    </recommendedName>
</protein>
<dbReference type="GO" id="GO:0005524">
    <property type="term" value="F:ATP binding"/>
    <property type="evidence" value="ECO:0007669"/>
    <property type="project" value="UniProtKB-UniRule"/>
</dbReference>
<evidence type="ECO:0000256" key="6">
    <source>
        <dbReference type="ARBA" id="ARBA00022840"/>
    </source>
</evidence>
<proteinExistence type="inferred from homology"/>
<keyword evidence="2" id="KW-0723">Serine/threonine-protein kinase</keyword>
<feature type="compositionally biased region" description="Polar residues" evidence="9">
    <location>
        <begin position="1565"/>
        <end position="1574"/>
    </location>
</feature>
<evidence type="ECO:0000256" key="5">
    <source>
        <dbReference type="ARBA" id="ARBA00022777"/>
    </source>
</evidence>
<evidence type="ECO:0000313" key="11">
    <source>
        <dbReference type="EMBL" id="EFJ02533.1"/>
    </source>
</evidence>
<dbReference type="InterPro" id="IPR011009">
    <property type="entry name" value="Kinase-like_dom_sf"/>
</dbReference>
<dbReference type="InterPro" id="IPR017441">
    <property type="entry name" value="Protein_kinase_ATP_BS"/>
</dbReference>
<keyword evidence="12" id="KW-1185">Reference proteome</keyword>
<keyword evidence="4 8" id="KW-0547">Nucleotide-binding</keyword>
<dbReference type="GO" id="GO:0005758">
    <property type="term" value="C:mitochondrial intermembrane space"/>
    <property type="evidence" value="ECO:0007669"/>
    <property type="project" value="EnsemblFungi"/>
</dbReference>
<reference evidence="11 12" key="1">
    <citation type="journal article" date="2010" name="Nat. Biotechnol.">
        <title>Genome sequence of the model mushroom Schizophyllum commune.</title>
        <authorList>
            <person name="Ohm R.A."/>
            <person name="de Jong J.F."/>
            <person name="Lugones L.G."/>
            <person name="Aerts A."/>
            <person name="Kothe E."/>
            <person name="Stajich J.E."/>
            <person name="de Vries R.P."/>
            <person name="Record E."/>
            <person name="Levasseur A."/>
            <person name="Baker S.E."/>
            <person name="Bartholomew K.A."/>
            <person name="Coutinho P.M."/>
            <person name="Erdmann S."/>
            <person name="Fowler T.J."/>
            <person name="Gathman A.C."/>
            <person name="Lombard V."/>
            <person name="Henrissat B."/>
            <person name="Knabe N."/>
            <person name="Kuees U."/>
            <person name="Lilly W.W."/>
            <person name="Lindquist E."/>
            <person name="Lucas S."/>
            <person name="Magnuson J.K."/>
            <person name="Piumi F."/>
            <person name="Raudaskoski M."/>
            <person name="Salamov A."/>
            <person name="Schmutz J."/>
            <person name="Schwarze F.W.M.R."/>
            <person name="vanKuyk P.A."/>
            <person name="Horton J.S."/>
            <person name="Grigoriev I.V."/>
            <person name="Woesten H.A.B."/>
        </authorList>
    </citation>
    <scope>NUCLEOTIDE SEQUENCE [LARGE SCALE GENOMIC DNA]</scope>
    <source>
        <strain evidence="12">H4-8 / FGSC 9210</strain>
    </source>
</reference>
<evidence type="ECO:0000256" key="1">
    <source>
        <dbReference type="ARBA" id="ARBA00006529"/>
    </source>
</evidence>
<dbReference type="VEuPathDB" id="FungiDB:SCHCODRAFT_02610687"/>
<dbReference type="EMBL" id="GL377302">
    <property type="protein sequence ID" value="EFJ02533.1"/>
    <property type="molecule type" value="Genomic_DNA"/>
</dbReference>
<evidence type="ECO:0000256" key="8">
    <source>
        <dbReference type="PROSITE-ProRule" id="PRU10141"/>
    </source>
</evidence>
<feature type="region of interest" description="Disordered" evidence="9">
    <location>
        <begin position="1385"/>
        <end position="1404"/>
    </location>
</feature>
<evidence type="ECO:0000256" key="9">
    <source>
        <dbReference type="SAM" id="MobiDB-lite"/>
    </source>
</evidence>
<gene>
    <name evidence="11" type="ORF">SCHCODRAFT_255608</name>
</gene>
<evidence type="ECO:0000256" key="2">
    <source>
        <dbReference type="ARBA" id="ARBA00022527"/>
    </source>
</evidence>
<sequence length="1574" mass="178253">MSFGRPPSVNLGFKPNPPDRGSFPLDHYGECKDYMTAYMGCLKTNKNDSTPCRPLSKNYLDCRMRKGLMEKDEWQNLGFKADPGKEQPAANDEIVHASRQLPFSSLQRYPLHCDYEGRLTRTRTYAAYALMEEGRLASHSSDSRKVLVFATLMRRHHPTLFPHVEVDGVEDGVDDDDWNGGSLSHPRPFPAPNRSLSNTGSLNGLNRSFRSHHNYPTPIQPPPLSIPRTPSYVPKYSDLYAQFMQRYRSAGPGEQDDPRNDPDSHYFHRGLGQLVDAGDSDDEDLAHVPLGPGDAAFDRVAGLLADADVSASPSTQKDGEPPREHWIAWLNSVLSGNVLKSEKTRIAMALENSVDETNNPHVHIWLAIRAKFHSRDIEDEKKILEERRLRYVDPIIHDINTFVASPPPEGGDAASCALNDIHRLNHRLDIAVSLYPNIKAMQLDRPAAASPEFITRVDALNTWSTLLTSLRDHIARLQRWTGSEKLDVTQPYTSAEVHIGPSNGSEVEGISFVERVLKEESMQRTFEKGSLVVTHALIGSARHAQITYAELFSTMNLPTFEQELIPLLSFAPRLTQACLRVRLDYVSKLQNPDNMIIDQMIEDMRVSIGLSCTLKRQYEALNAPEPSGHWNLPPCISPDYDQTILEGLMTFFRLLHWKLKSGAKGIYFKETDVLEGQWATFNDVASTAAGGSCVVAEQLWYGSNLLRAQPLMPIFQVRVPTGEDPNEHRHAAAHRRRDSEAGGPNGANGSGAVTPANRKMSDQQMVNWYNKMLDSVRLRYRKLQRFTRVLTQRFSNSSEYSLEGVQLDAFISCLTSTGHVLVYTYSFEEDGRYIIASSSLANRPDAVRKILTEAWTVPELQPEEAARPPSGTGEEEDRTSWVQDEPQYLLILSPRTPFVWNGSYMALAMPKIELEIKDDRVRLVADGPQTRLAMAKTAFLETFFPVDEDGNELERVMDPPSVITEQQAHLPSVNRELRKISRATTKFAESIVDSVHHLRTALRGTEGCQELLENWYLFASEHGQHAQKFMDRSQLLRFHRLLIKLAISWLSFICDDCDHNDRKTFRWAVNALEFTNSRTRRYIHLLPEEQYRMLRHNVAICMRFLQTHFDLLGARSAMVAAREKQMQKEKLRQLAADSELETDELERPFSPDQSDMRLAYTDQSTRMFWDRVSRAVQELEAERSQIGSEQRVLGRVLDTEKLEDRTLVFLASSSSNFAIRWQQGRFIGSGAFGSVYLAVNLDSGSLMAVKEIKFQELTGLPNLYQQVKAELSVMERLHHPNIVEYYGIEVHRDKVYIFEEYCQGGSMAALLEHGRIEDERIIQVYTMQMLEGLAYLHSQNIVHRDVKPDNILLDHLGVIKFVDFGAAKILAKNSKTVQRTWKGTNVEPATPSINTASKPPGMNSLTGTPMYMSPEIIKNDRRGRQGAMDIWSMGCVVLECATGKKPWSNLDNEWAIMFHIGVATQHPPLPEPGQLSPLGIDFLKQCLIIDPMKRPSAQELMDHAWMLEFRAALATYEEEEGQAAPEEIPTDKDYEHASVARQAAIMQEKEMEEIMQSPTPVSPEDMQTPSEMYM</sequence>
<dbReference type="Proteomes" id="UP000007431">
    <property type="component" value="Unassembled WGS sequence"/>
</dbReference>
<dbReference type="PROSITE" id="PS00107">
    <property type="entry name" value="PROTEIN_KINASE_ATP"/>
    <property type="match status" value="1"/>
</dbReference>
<dbReference type="PANTHER" id="PTHR48016:SF32">
    <property type="entry name" value="MITOGEN-ACTIVATED PROTEIN KINASE KINASE KINASE 4"/>
    <property type="match status" value="1"/>
</dbReference>
<organism evidence="12">
    <name type="scientific">Schizophyllum commune (strain H4-8 / FGSC 9210)</name>
    <name type="common">Split gill fungus</name>
    <dbReference type="NCBI Taxonomy" id="578458"/>
    <lineage>
        <taxon>Eukaryota</taxon>
        <taxon>Fungi</taxon>
        <taxon>Dikarya</taxon>
        <taxon>Basidiomycota</taxon>
        <taxon>Agaricomycotina</taxon>
        <taxon>Agaricomycetes</taxon>
        <taxon>Agaricomycetidae</taxon>
        <taxon>Agaricales</taxon>
        <taxon>Schizophyllaceae</taxon>
        <taxon>Schizophyllum</taxon>
    </lineage>
</organism>
<keyword evidence="6 8" id="KW-0067">ATP-binding</keyword>
<dbReference type="OMA" id="PPCVDEN"/>
<dbReference type="InterPro" id="IPR008271">
    <property type="entry name" value="Ser/Thr_kinase_AS"/>
</dbReference>
<dbReference type="SUPFAM" id="SSF56112">
    <property type="entry name" value="Protein kinase-like (PK-like)"/>
    <property type="match status" value="1"/>
</dbReference>
<evidence type="ECO:0000259" key="10">
    <source>
        <dbReference type="PROSITE" id="PS50011"/>
    </source>
</evidence>
<feature type="region of interest" description="Disordered" evidence="9">
    <location>
        <begin position="861"/>
        <end position="880"/>
    </location>
</feature>
<feature type="domain" description="Protein kinase" evidence="10">
    <location>
        <begin position="1221"/>
        <end position="1506"/>
    </location>
</feature>
<feature type="binding site" evidence="8">
    <location>
        <position position="1250"/>
    </location>
    <ligand>
        <name>ATP</name>
        <dbReference type="ChEBI" id="CHEBI:30616"/>
    </ligand>
</feature>
<dbReference type="FunCoup" id="D8PRS3">
    <property type="interactions" value="433"/>
</dbReference>
<dbReference type="PROSITE" id="PS00108">
    <property type="entry name" value="PROTEIN_KINASE_ST"/>
    <property type="match status" value="1"/>
</dbReference>
<dbReference type="InterPro" id="IPR000719">
    <property type="entry name" value="Prot_kinase_dom"/>
</dbReference>
<comment type="similarity">
    <text evidence="1">Belongs to the protein kinase superfamily. STE Ser/Thr protein kinase family. MAP kinase kinase kinase subfamily.</text>
</comment>
<dbReference type="InterPro" id="IPR050538">
    <property type="entry name" value="MAP_kinase_kinase_kinase"/>
</dbReference>
<dbReference type="GO" id="GO:0038066">
    <property type="term" value="P:p38MAPK cascade"/>
    <property type="evidence" value="ECO:0007669"/>
    <property type="project" value="TreeGrafter"/>
</dbReference>
<dbReference type="eggNOG" id="KOG4645">
    <property type="taxonomic scope" value="Eukaryota"/>
</dbReference>
<dbReference type="HOGENOM" id="CLU_001999_1_0_1"/>
<dbReference type="Pfam" id="PF00069">
    <property type="entry name" value="Pkinase"/>
    <property type="match status" value="1"/>
</dbReference>
<dbReference type="STRING" id="578458.D8PRS3"/>
<name>D8PRS3_SCHCM</name>
<keyword evidence="7" id="KW-1015">Disulfide bond</keyword>
<dbReference type="Gene3D" id="1.10.510.10">
    <property type="entry name" value="Transferase(Phosphotransferase) domain 1"/>
    <property type="match status" value="1"/>
</dbReference>
<dbReference type="InParanoid" id="D8PRS3"/>
<dbReference type="SMART" id="SM00220">
    <property type="entry name" value="S_TKc"/>
    <property type="match status" value="1"/>
</dbReference>
<dbReference type="PROSITE" id="PS51808">
    <property type="entry name" value="CHCH"/>
    <property type="match status" value="1"/>
</dbReference>
<dbReference type="VEuPathDB" id="FungiDB:SCHCODRAFT_02488497"/>
<keyword evidence="5" id="KW-0418">Kinase</keyword>
<evidence type="ECO:0000313" key="12">
    <source>
        <dbReference type="Proteomes" id="UP000007431"/>
    </source>
</evidence>
<dbReference type="GO" id="GO:0005829">
    <property type="term" value="C:cytosol"/>
    <property type="evidence" value="ECO:0007669"/>
    <property type="project" value="EnsemblFungi"/>
</dbReference>
<dbReference type="InterPro" id="IPR010625">
    <property type="entry name" value="CHCH"/>
</dbReference>
<evidence type="ECO:0000256" key="7">
    <source>
        <dbReference type="ARBA" id="ARBA00023157"/>
    </source>
</evidence>
<dbReference type="PROSITE" id="PS50011">
    <property type="entry name" value="PROTEIN_KINASE_DOM"/>
    <property type="match status" value="1"/>
</dbReference>
<evidence type="ECO:0000256" key="3">
    <source>
        <dbReference type="ARBA" id="ARBA00022679"/>
    </source>
</evidence>
<dbReference type="CDD" id="cd06626">
    <property type="entry name" value="STKc_MEKK4"/>
    <property type="match status" value="1"/>
</dbReference>
<dbReference type="GO" id="GO:0033617">
    <property type="term" value="P:mitochondrial respiratory chain complex IV assembly"/>
    <property type="evidence" value="ECO:0007669"/>
    <property type="project" value="EnsemblFungi"/>
</dbReference>
<dbReference type="GO" id="GO:0004674">
    <property type="term" value="F:protein serine/threonine kinase activity"/>
    <property type="evidence" value="ECO:0007669"/>
    <property type="project" value="UniProtKB-KW"/>
</dbReference>
<feature type="region of interest" description="Disordered" evidence="9">
    <location>
        <begin position="1552"/>
        <end position="1574"/>
    </location>
</feature>
<accession>D8PRS3</accession>
<dbReference type="Pfam" id="PF06747">
    <property type="entry name" value="CHCH"/>
    <property type="match status" value="1"/>
</dbReference>
<keyword evidence="3" id="KW-0808">Transferase</keyword>
<dbReference type="PANTHER" id="PTHR48016">
    <property type="entry name" value="MAP KINASE KINASE KINASE SSK2-RELATED-RELATED"/>
    <property type="match status" value="1"/>
</dbReference>
<dbReference type="GO" id="GO:0030001">
    <property type="term" value="P:metal ion transport"/>
    <property type="evidence" value="ECO:0007669"/>
    <property type="project" value="EnsemblFungi"/>
</dbReference>